<dbReference type="RefSeq" id="WP_005029684.1">
    <property type="nucleotide sequence ID" value="NZ_KE150238.1"/>
</dbReference>
<gene>
    <name evidence="1" type="ORF">HMPREF0179_03172</name>
</gene>
<dbReference type="GeneID" id="78084441"/>
<accession>E5YAF1</accession>
<dbReference type="PROSITE" id="PS51257">
    <property type="entry name" value="PROKAR_LIPOPROTEIN"/>
    <property type="match status" value="1"/>
</dbReference>
<protein>
    <recommendedName>
        <fullName evidence="3">Periplasmic heavy metal sensor</fullName>
    </recommendedName>
</protein>
<keyword evidence="2" id="KW-1185">Reference proteome</keyword>
<reference evidence="1 2" key="1">
    <citation type="submission" date="2010-10" db="EMBL/GenBank/DDBJ databases">
        <authorList>
            <consortium name="The Broad Institute Genome Sequencing Platform"/>
            <person name="Ward D."/>
            <person name="Earl A."/>
            <person name="Feldgarden M."/>
            <person name="Young S.K."/>
            <person name="Gargeya S."/>
            <person name="Zeng Q."/>
            <person name="Alvarado L."/>
            <person name="Berlin A."/>
            <person name="Bochicchio J."/>
            <person name="Chapman S.B."/>
            <person name="Chen Z."/>
            <person name="Freedman E."/>
            <person name="Gellesch M."/>
            <person name="Goldberg J."/>
            <person name="Griggs A."/>
            <person name="Gujja S."/>
            <person name="Heilman E."/>
            <person name="Heiman D."/>
            <person name="Howarth C."/>
            <person name="Mehta T."/>
            <person name="Neiman D."/>
            <person name="Pearson M."/>
            <person name="Roberts A."/>
            <person name="Saif S."/>
            <person name="Shea T."/>
            <person name="Shenoy N."/>
            <person name="Sisk P."/>
            <person name="Stolte C."/>
            <person name="Sykes S."/>
            <person name="White J."/>
            <person name="Yandava C."/>
            <person name="Allen-Vercoe E."/>
            <person name="Sibley C."/>
            <person name="Ambrose C.E."/>
            <person name="Strauss J."/>
            <person name="Daigneault M."/>
            <person name="Haas B."/>
            <person name="Nusbaum C."/>
            <person name="Birren B."/>
        </authorList>
    </citation>
    <scope>NUCLEOTIDE SEQUENCE [LARGE SCALE GENOMIC DNA]</scope>
    <source>
        <strain evidence="1 2">3_1_6</strain>
    </source>
</reference>
<evidence type="ECO:0000313" key="2">
    <source>
        <dbReference type="Proteomes" id="UP000006034"/>
    </source>
</evidence>
<dbReference type="AlphaFoldDB" id="E5YAF1"/>
<dbReference type="Proteomes" id="UP000006034">
    <property type="component" value="Unassembled WGS sequence"/>
</dbReference>
<dbReference type="HOGENOM" id="CLU_1933954_0_0_7"/>
<name>E5YAF1_BILW3</name>
<evidence type="ECO:0000313" key="1">
    <source>
        <dbReference type="EMBL" id="EFV42963.1"/>
    </source>
</evidence>
<organism evidence="1 2">
    <name type="scientific">Bilophila wadsworthia (strain 3_1_6)</name>
    <dbReference type="NCBI Taxonomy" id="563192"/>
    <lineage>
        <taxon>Bacteria</taxon>
        <taxon>Pseudomonadati</taxon>
        <taxon>Thermodesulfobacteriota</taxon>
        <taxon>Desulfovibrionia</taxon>
        <taxon>Desulfovibrionales</taxon>
        <taxon>Desulfovibrionaceae</taxon>
        <taxon>Bilophila</taxon>
    </lineage>
</organism>
<evidence type="ECO:0008006" key="3">
    <source>
        <dbReference type="Google" id="ProtNLM"/>
    </source>
</evidence>
<comment type="caution">
    <text evidence="1">The sequence shown here is derived from an EMBL/GenBank/DDBJ whole genome shotgun (WGS) entry which is preliminary data.</text>
</comment>
<dbReference type="STRING" id="563192.HMPREF0179_03172"/>
<reference evidence="1 2" key="2">
    <citation type="submission" date="2013-04" db="EMBL/GenBank/DDBJ databases">
        <title>The Genome Sequence of Bilophila wadsworthia 3_1_6.</title>
        <authorList>
            <consortium name="The Broad Institute Genomics Platform"/>
            <person name="Earl A."/>
            <person name="Ward D."/>
            <person name="Feldgarden M."/>
            <person name="Gevers D."/>
            <person name="Sibley C."/>
            <person name="Strauss J."/>
            <person name="Allen-Vercoe E."/>
            <person name="Walker B."/>
            <person name="Young S."/>
            <person name="Zeng Q."/>
            <person name="Gargeya S."/>
            <person name="Fitzgerald M."/>
            <person name="Haas B."/>
            <person name="Abouelleil A."/>
            <person name="Allen A.W."/>
            <person name="Alvarado L."/>
            <person name="Arachchi H.M."/>
            <person name="Berlin A.M."/>
            <person name="Chapman S.B."/>
            <person name="Gainer-Dewar J."/>
            <person name="Goldberg J."/>
            <person name="Griggs A."/>
            <person name="Gujja S."/>
            <person name="Hansen M."/>
            <person name="Howarth C."/>
            <person name="Imamovic A."/>
            <person name="Ireland A."/>
            <person name="Larimer J."/>
            <person name="McCowan C."/>
            <person name="Murphy C."/>
            <person name="Pearson M."/>
            <person name="Poon T.W."/>
            <person name="Priest M."/>
            <person name="Roberts A."/>
            <person name="Saif S."/>
            <person name="Shea T."/>
            <person name="Sisk P."/>
            <person name="Sykes S."/>
            <person name="Wortman J."/>
            <person name="Nusbaum C."/>
            <person name="Birren B."/>
        </authorList>
    </citation>
    <scope>NUCLEOTIDE SEQUENCE [LARGE SCALE GENOMIC DNA]</scope>
    <source>
        <strain evidence="1 2">3_1_6</strain>
    </source>
</reference>
<sequence>MRTRFKSLLALGLTFAAGCFVGIVIGSSNPRWFKSFRQPPGPDRAVEHLTEVLELTPEQQEQVREVFIRLHPEFLKESERAKAFRRAFIIKHFNEMAPLLDERQKAVAQEFLEKQLSRKMPPPPKEGKAN</sequence>
<proteinExistence type="predicted"/>
<dbReference type="EMBL" id="ADCP02000001">
    <property type="protein sequence ID" value="EFV42963.1"/>
    <property type="molecule type" value="Genomic_DNA"/>
</dbReference>